<dbReference type="PANTHER" id="PTHR32305">
    <property type="match status" value="1"/>
</dbReference>
<dbReference type="STRING" id="310780.SAMN05216267_101136"/>
<dbReference type="InterPro" id="IPR030934">
    <property type="entry name" value="Intein_C"/>
</dbReference>
<evidence type="ECO:0000256" key="2">
    <source>
        <dbReference type="SAM" id="MobiDB-lite"/>
    </source>
</evidence>
<name>A0A1H8JTW0_9ACTN</name>
<dbReference type="Pfam" id="PF07591">
    <property type="entry name" value="PT-HINT"/>
    <property type="match status" value="1"/>
</dbReference>
<feature type="region of interest" description="Disordered" evidence="2">
    <location>
        <begin position="1807"/>
        <end position="1826"/>
    </location>
</feature>
<dbReference type="CDD" id="cd00081">
    <property type="entry name" value="Hint"/>
    <property type="match status" value="1"/>
</dbReference>
<dbReference type="EMBL" id="FODD01000011">
    <property type="protein sequence ID" value="SEN83807.1"/>
    <property type="molecule type" value="Genomic_DNA"/>
</dbReference>
<evidence type="ECO:0000313" key="5">
    <source>
        <dbReference type="EMBL" id="SEN83807.1"/>
    </source>
</evidence>
<sequence>MTQMRRGRPRPWHGGLRRRVAMVASAVLLGALLPAGVAEALDPSAQRPQVTEADRPVAGHPVKGTPRPSAAPVTGPKGGPAAAWPTAGSASGTVPAAGARTALHGLPMALRAPARTGAAARTAPAASAAASAVGSAQVTVQSRSAAQRAGVDGMLFTARRADARATAGRVGLEVDYGGYAQGYGGDYGARLRLVRLPACALTTPGVASCRVQTPVAAVNDSAHQRLTAAAVPLPAAAAPSALSSAAAPQATVLAVTAGASSDAGDYQATSLSPSASWQTNLNSGSYTWSYDMSVPPVPGGLAPQVGLTYDSGQIDGRTSDTNNQASWAGDGFDLWPGYIERSYKSCADDGVAADADGVKPGDECWGYDNATLSLNGKGGQLVPAGTNVWKLKNDDGTRVEHLNGSASDVRDNGDNDQEYWRVTTTDGTQYYFGYNKLPGWASGNETTDSTWTVPVFGNDTGEPCHDTTFASSWCQQAYRWNLDYVVNTHGDAVAYYYDKETNYYGRDLKASDGTAYTRGGSLDRIEYGLRSSTVYTAKPLAKVTFGSSERCLPQSGVTCAADTIGSQSFSWYDTPWDENCDQGKDCTSLSPTFWTRKRLTSVTTSVLNSSGTYSDVDSWALDHSWGMADIDYQLLLNSVQHTGKSATPSISLPKVQFSYEQDANRLDKDGDGTAPFIKDRLHTVIDESNGQTDVNYSAPDCDWNHLPTPETNTTRCFPQYSVASGDANPSLQWFNKYVVTSVTQTDRTNSSPDMVTTYDYLGDAAWHYADDDGLTKEKYKTWSQWRGYRQVRVDTGDTTAMASQTDHWFLRGMNGDRLNGSGGTKTVTLDNGEGATLSDWEALAGFEYRTEAYSAPGGSILSKTVNHGWFHQSASETHSWGTVTANVSGTDRTDTYTSLDDGAGAKWRQTTVKNTMENTAGRITQTEDLGQTDLGGDDHCTRTTFAENTAENLLTLPARVETVAVDCSTTPDRRTQVISDVRTAYDGTSYTASPTKGDALYSATLKSHDGTTGTYLESGATYDQYGRQLTATDLTANVTATNTGTPARTPRTDGLTSTTAYTPTTGIPTGMTLTTPPLVKGTPSTAMTTTTTLEPLRGLQTSVSDTNSHHTDSTYDALGRTLKTWLADRSANHAQTPNYEYTYTITPDSPMAVATRTVDNDGSQDTSYTLYDGFLRPRQVQTPGTGGGMLAADTFYDGRGLVAKEFAPYFVQTAPSPVLSGVDKALSVETQTWHTYDGLGRETLLKHVAGNGDGGQVLDTTTTVYGGDRTTVIPPTGGTTTTTLTDARGQQSAVWQYRTALPTGTPDKTLYTYTPSGKPYTVTDADGNTWSYTYDQLGRMTRSSDPDKGVTTIAYDDRDRVLTSTDSRASGNTLAFVYDTLGRQLEEHSGSTTGPMLASWAYDGVAGAKGQLSSSTRYDSGNQYTTTVNAYDALYRVTRSTTVIPAAEGALAGSYQQNTRYNPDGTVIGTSFPAEGSLPAESMVTTYDAQHRPVAVSGTGTYLTGVSYSDTGKPEQYELGTTGGDKSWVTDTYEWGTQRLQTSRVDRYGIAGVDRYTTYGYDQEGNVLSVSDTSRDGTDNQCFSYDGLQRLTEAWAQGTTTCAATPSAGVLGGPAPYWQSFTYKPSGLRDTETDHDPGGNTASDVGKTYHYPAPGQPRAHTLTGVDTTGPGGATAKDSYVYDEIGDTTTRDVGGDSQSLKWDAEGHLQSVTGTSGTTSYLYDTHGNRLIQRAPGATTLYLGSAEITLPTGAAKPKATRYYDLTGGIQAVRTDDNKVSFVVPDHQGTGQLAIDGSTLALQQRRTTPFGSVRGTAPTAWPGDKGFVGGTDDATGLTHLGAREYDPETGRFLSVDPVLDTTDPQSLTGYAYSDNNPVRFSDPAGTEIGSKPNSCQYDLKYCDKKTQKAVGYDPKTGTATPPPPPAPTPAQVQKAWIKKMTPSTRKEGKLLSWWSGFTGLNTTGPYWDPQIDGKGAGHLCFGLLGCSKAMDYLQSHPGKVDKAKEIAATYCVDHLHECENDARGYQIGQDLWGSVTDIILAREGMKGRTAGETVCSFTGTTKVLLADGTTKRIRDVTTADRVAAGDTQDDSGRHARAVVGTTVHRDDDLLDVAVRGPDGVITTLHTTQGHPFWDATRNSWVSAGDLLPGHLLDTPTGQHATVAGLKPVSGAADMYNLTVDGLHTYYVLTGTTPVLVHNDGGYQVPDDFIIARGGTKPMPGPGETFSGNMGSDELEAGGGLPHGQIRVTTAGAIRAAGGTVDYLPEPVADGSAINYNHVDVTMGDADPFSELQPNPVPKAMRLSPEALGGPRC</sequence>
<dbReference type="Pfam" id="PF25023">
    <property type="entry name" value="TEN_YD-shell"/>
    <property type="match status" value="1"/>
</dbReference>
<evidence type="ECO:0000256" key="1">
    <source>
        <dbReference type="ARBA" id="ARBA00022737"/>
    </source>
</evidence>
<dbReference type="PANTHER" id="PTHR32305:SF17">
    <property type="entry name" value="TRNA NUCLEASE WAPA"/>
    <property type="match status" value="1"/>
</dbReference>
<feature type="signal peptide" evidence="3">
    <location>
        <begin position="1"/>
        <end position="40"/>
    </location>
</feature>
<dbReference type="Pfam" id="PF05593">
    <property type="entry name" value="RHS_repeat"/>
    <property type="match status" value="1"/>
</dbReference>
<dbReference type="InterPro" id="IPR056823">
    <property type="entry name" value="TEN-like_YD-shell"/>
</dbReference>
<feature type="region of interest" description="Disordered" evidence="2">
    <location>
        <begin position="1627"/>
        <end position="1677"/>
    </location>
</feature>
<dbReference type="InterPro" id="IPR006530">
    <property type="entry name" value="YD"/>
</dbReference>
<accession>A0A1H8JTW0</accession>
<gene>
    <name evidence="5" type="ORF">SAMN05216267_101136</name>
</gene>
<dbReference type="Gene3D" id="2.170.16.10">
    <property type="entry name" value="Hedgehog/Intein (Hint) domain"/>
    <property type="match status" value="1"/>
</dbReference>
<dbReference type="NCBIfam" id="TIGR01643">
    <property type="entry name" value="YD_repeat_2x"/>
    <property type="match status" value="1"/>
</dbReference>
<dbReference type="InterPro" id="IPR036844">
    <property type="entry name" value="Hint_dom_sf"/>
</dbReference>
<feature type="chain" id="PRO_5010322026" evidence="3">
    <location>
        <begin position="41"/>
        <end position="2308"/>
    </location>
</feature>
<protein>
    <submittedName>
        <fullName evidence="5">Intein C-terminal splicing region/RHS repeat-associated core domain-containing protein</fullName>
    </submittedName>
</protein>
<dbReference type="OrthoDB" id="291011at2"/>
<keyword evidence="1" id="KW-0677">Repeat</keyword>
<keyword evidence="3" id="KW-0732">Signal</keyword>
<dbReference type="InterPro" id="IPR022385">
    <property type="entry name" value="Rhs_assc_core"/>
</dbReference>
<feature type="domain" description="Teneurin-like YD-shell" evidence="4">
    <location>
        <begin position="1675"/>
        <end position="1874"/>
    </location>
</feature>
<dbReference type="InterPro" id="IPR050708">
    <property type="entry name" value="T6SS_VgrG/RHS"/>
</dbReference>
<dbReference type="RefSeq" id="WP_075016837.1">
    <property type="nucleotide sequence ID" value="NZ_FODD01000011.1"/>
</dbReference>
<proteinExistence type="predicted"/>
<dbReference type="NCBIfam" id="TIGR03696">
    <property type="entry name" value="Rhs_assc_core"/>
    <property type="match status" value="1"/>
</dbReference>
<dbReference type="InterPro" id="IPR031325">
    <property type="entry name" value="RHS_repeat"/>
</dbReference>
<evidence type="ECO:0000256" key="3">
    <source>
        <dbReference type="SAM" id="SignalP"/>
    </source>
</evidence>
<evidence type="ECO:0000313" key="6">
    <source>
        <dbReference type="Proteomes" id="UP000181951"/>
    </source>
</evidence>
<dbReference type="NCBIfam" id="TIGR01443">
    <property type="entry name" value="intein_Cterm"/>
    <property type="match status" value="1"/>
</dbReference>
<feature type="compositionally biased region" description="Low complexity" evidence="2">
    <location>
        <begin position="1056"/>
        <end position="1082"/>
    </location>
</feature>
<dbReference type="SUPFAM" id="SSF51294">
    <property type="entry name" value="Hedgehog/intein (Hint) domain"/>
    <property type="match status" value="1"/>
</dbReference>
<dbReference type="Proteomes" id="UP000181951">
    <property type="component" value="Unassembled WGS sequence"/>
</dbReference>
<feature type="region of interest" description="Disordered" evidence="2">
    <location>
        <begin position="1040"/>
        <end position="1082"/>
    </location>
</feature>
<evidence type="ECO:0000259" key="4">
    <source>
        <dbReference type="Pfam" id="PF25023"/>
    </source>
</evidence>
<keyword evidence="6" id="KW-1185">Reference proteome</keyword>
<feature type="compositionally biased region" description="Basic and acidic residues" evidence="2">
    <location>
        <begin position="1627"/>
        <end position="1637"/>
    </location>
</feature>
<organism evidence="5 6">
    <name type="scientific">Actinacidiphila rubida</name>
    <dbReference type="NCBI Taxonomy" id="310780"/>
    <lineage>
        <taxon>Bacteria</taxon>
        <taxon>Bacillati</taxon>
        <taxon>Actinomycetota</taxon>
        <taxon>Actinomycetes</taxon>
        <taxon>Kitasatosporales</taxon>
        <taxon>Streptomycetaceae</taxon>
        <taxon>Actinacidiphila</taxon>
    </lineage>
</organism>
<feature type="region of interest" description="Disordered" evidence="2">
    <location>
        <begin position="44"/>
        <end position="93"/>
    </location>
</feature>
<reference evidence="5 6" key="1">
    <citation type="submission" date="2016-10" db="EMBL/GenBank/DDBJ databases">
        <authorList>
            <person name="de Groot N.N."/>
        </authorList>
    </citation>
    <scope>NUCLEOTIDE SEQUENCE [LARGE SCALE GENOMIC DNA]</scope>
    <source>
        <strain evidence="5 6">CGMCC 4.2026</strain>
    </source>
</reference>
<dbReference type="Gene3D" id="2.180.10.10">
    <property type="entry name" value="RHS repeat-associated core"/>
    <property type="match status" value="1"/>
</dbReference>